<evidence type="ECO:0000256" key="1">
    <source>
        <dbReference type="ARBA" id="ARBA00007362"/>
    </source>
</evidence>
<dbReference type="InterPro" id="IPR037185">
    <property type="entry name" value="EmrE-like"/>
</dbReference>
<feature type="transmembrane region" description="Helical" evidence="2">
    <location>
        <begin position="65"/>
        <end position="86"/>
    </location>
</feature>
<keyword evidence="5" id="KW-1185">Reference proteome</keyword>
<dbReference type="Proteomes" id="UP000806542">
    <property type="component" value="Unassembled WGS sequence"/>
</dbReference>
<accession>A0A9D5LXT9</accession>
<feature type="transmembrane region" description="Helical" evidence="2">
    <location>
        <begin position="106"/>
        <end position="131"/>
    </location>
</feature>
<dbReference type="EMBL" id="JADCKB010000009">
    <property type="protein sequence ID" value="MBE5039916.1"/>
    <property type="molecule type" value="Genomic_DNA"/>
</dbReference>
<dbReference type="PANTHER" id="PTHR22911">
    <property type="entry name" value="ACYL-MALONYL CONDENSING ENZYME-RELATED"/>
    <property type="match status" value="1"/>
</dbReference>
<evidence type="ECO:0000256" key="2">
    <source>
        <dbReference type="SAM" id="Phobius"/>
    </source>
</evidence>
<feature type="transmembrane region" description="Helical" evidence="2">
    <location>
        <begin position="36"/>
        <end position="53"/>
    </location>
</feature>
<feature type="transmembrane region" description="Helical" evidence="2">
    <location>
        <begin position="214"/>
        <end position="235"/>
    </location>
</feature>
<organism evidence="4 5">
    <name type="scientific">Ructibacterium gallinarum</name>
    <dbReference type="NCBI Taxonomy" id="2779355"/>
    <lineage>
        <taxon>Bacteria</taxon>
        <taxon>Bacillati</taxon>
        <taxon>Bacillota</taxon>
        <taxon>Clostridia</taxon>
        <taxon>Eubacteriales</taxon>
        <taxon>Oscillospiraceae</taxon>
        <taxon>Ructibacterium</taxon>
    </lineage>
</organism>
<feature type="transmembrane region" description="Helical" evidence="2">
    <location>
        <begin position="241"/>
        <end position="263"/>
    </location>
</feature>
<reference evidence="4" key="1">
    <citation type="submission" date="2020-10" db="EMBL/GenBank/DDBJ databases">
        <title>ChiBAC.</title>
        <authorList>
            <person name="Zenner C."/>
            <person name="Hitch T.C.A."/>
            <person name="Clavel T."/>
        </authorList>
    </citation>
    <scope>NUCLEOTIDE SEQUENCE</scope>
    <source>
        <strain evidence="4">DSM 107454</strain>
    </source>
</reference>
<feature type="transmembrane region" description="Helical" evidence="2">
    <location>
        <begin position="270"/>
        <end position="288"/>
    </location>
</feature>
<protein>
    <submittedName>
        <fullName evidence="4">EamA family transporter</fullName>
    </submittedName>
</protein>
<feature type="domain" description="EamA" evidence="3">
    <location>
        <begin position="1"/>
        <end position="137"/>
    </location>
</feature>
<sequence>MWIFMAVLSAFFAGITAVLAKCGIKKTDSDFATALRTGVVLLFSWIMVLIAGSQNTLTHISPKSLLFLILSGLATGGSWLCYFKALSLGDVNKVAPIDKSSTILSVLIAMICFSETDHLVFKLTGTTLLAIGIFLMTEKKDVTTESQTHNNWFIYAVGSAIFAALTSILAKIGISNIESNLGTAIRTAVVLIMAWAVVFAKGKQKQCKHLETSEIIFIILSGIATGASWLCYYYAIQKGIVSVVVPIDKMSILVTVAFSYFFLKETLSKKAIAGLGLMLIGTLIMAIWH</sequence>
<evidence type="ECO:0000313" key="4">
    <source>
        <dbReference type="EMBL" id="MBE5039916.1"/>
    </source>
</evidence>
<dbReference type="SUPFAM" id="SSF103481">
    <property type="entry name" value="Multidrug resistance efflux transporter EmrE"/>
    <property type="match status" value="2"/>
</dbReference>
<feature type="transmembrane region" description="Helical" evidence="2">
    <location>
        <begin position="152"/>
        <end position="172"/>
    </location>
</feature>
<dbReference type="Gene3D" id="1.10.3730.20">
    <property type="match status" value="1"/>
</dbReference>
<keyword evidence="2" id="KW-0812">Transmembrane</keyword>
<evidence type="ECO:0000259" key="3">
    <source>
        <dbReference type="Pfam" id="PF00892"/>
    </source>
</evidence>
<gene>
    <name evidence="4" type="ORF">INF28_05495</name>
</gene>
<feature type="domain" description="EamA" evidence="3">
    <location>
        <begin position="152"/>
        <end position="285"/>
    </location>
</feature>
<dbReference type="AlphaFoldDB" id="A0A9D5LXT9"/>
<comment type="similarity">
    <text evidence="1">Belongs to the EamA transporter family.</text>
</comment>
<keyword evidence="2" id="KW-1133">Transmembrane helix</keyword>
<name>A0A9D5LXT9_9FIRM</name>
<comment type="caution">
    <text evidence="4">The sequence shown here is derived from an EMBL/GenBank/DDBJ whole genome shotgun (WGS) entry which is preliminary data.</text>
</comment>
<dbReference type="RefSeq" id="WP_226392556.1">
    <property type="nucleotide sequence ID" value="NZ_JADCKB010000009.1"/>
</dbReference>
<dbReference type="Pfam" id="PF00892">
    <property type="entry name" value="EamA"/>
    <property type="match status" value="2"/>
</dbReference>
<dbReference type="GO" id="GO:0016020">
    <property type="term" value="C:membrane"/>
    <property type="evidence" value="ECO:0007669"/>
    <property type="project" value="InterPro"/>
</dbReference>
<proteinExistence type="inferred from homology"/>
<keyword evidence="2" id="KW-0472">Membrane</keyword>
<evidence type="ECO:0000313" key="5">
    <source>
        <dbReference type="Proteomes" id="UP000806542"/>
    </source>
</evidence>
<dbReference type="PANTHER" id="PTHR22911:SF137">
    <property type="entry name" value="SOLUTE CARRIER FAMILY 35 MEMBER G2-RELATED"/>
    <property type="match status" value="1"/>
</dbReference>
<dbReference type="InterPro" id="IPR000620">
    <property type="entry name" value="EamA_dom"/>
</dbReference>
<feature type="transmembrane region" description="Helical" evidence="2">
    <location>
        <begin position="184"/>
        <end position="202"/>
    </location>
</feature>